<dbReference type="Gene3D" id="2.70.98.10">
    <property type="match status" value="1"/>
</dbReference>
<dbReference type="Gene3D" id="1.50.10.100">
    <property type="entry name" value="Chondroitin AC/alginate lyase"/>
    <property type="match status" value="1"/>
</dbReference>
<dbReference type="GO" id="GO:0016837">
    <property type="term" value="F:carbon-oxygen lyase activity, acting on polysaccharides"/>
    <property type="evidence" value="ECO:0007669"/>
    <property type="project" value="UniProtKB-ARBA"/>
</dbReference>
<feature type="domain" description="Polysaccharide lyase family 8 central" evidence="5">
    <location>
        <begin position="312"/>
        <end position="557"/>
    </location>
</feature>
<gene>
    <name evidence="9" type="ORF">HINF_LOCUS24447</name>
    <name evidence="8" type="ORF">HINF_LOCUS25681</name>
</gene>
<feature type="domain" description="Polysaccharide lyase family 8 C-terminal" evidence="6">
    <location>
        <begin position="574"/>
        <end position="641"/>
    </location>
</feature>
<dbReference type="GO" id="GO:0005975">
    <property type="term" value="P:carbohydrate metabolic process"/>
    <property type="evidence" value="ECO:0007669"/>
    <property type="project" value="InterPro"/>
</dbReference>
<dbReference type="Pfam" id="PF08124">
    <property type="entry name" value="Lyase_8_N"/>
    <property type="match status" value="1"/>
</dbReference>
<evidence type="ECO:0000259" key="6">
    <source>
        <dbReference type="Pfam" id="PF02884"/>
    </source>
</evidence>
<dbReference type="InterPro" id="IPR008929">
    <property type="entry name" value="Chondroitin_lyas"/>
</dbReference>
<keyword evidence="4" id="KW-1133">Transmembrane helix</keyword>
<evidence type="ECO:0000259" key="7">
    <source>
        <dbReference type="Pfam" id="PF08124"/>
    </source>
</evidence>
<reference evidence="8" key="1">
    <citation type="submission" date="2023-06" db="EMBL/GenBank/DDBJ databases">
        <authorList>
            <person name="Kurt Z."/>
        </authorList>
    </citation>
    <scope>NUCLEOTIDE SEQUENCE</scope>
</reference>
<evidence type="ECO:0000256" key="1">
    <source>
        <dbReference type="ARBA" id="ARBA00006699"/>
    </source>
</evidence>
<comment type="similarity">
    <text evidence="1">Belongs to the polysaccharide lyase 8 family.</text>
</comment>
<evidence type="ECO:0000259" key="5">
    <source>
        <dbReference type="Pfam" id="PF02278"/>
    </source>
</evidence>
<dbReference type="InterPro" id="IPR004103">
    <property type="entry name" value="Lyase_8_C"/>
</dbReference>
<dbReference type="PANTHER" id="PTHR38481:SF1">
    <property type="entry name" value="HYALURONATE LYASE"/>
    <property type="match status" value="1"/>
</dbReference>
<evidence type="ECO:0000313" key="10">
    <source>
        <dbReference type="Proteomes" id="UP001642409"/>
    </source>
</evidence>
<dbReference type="GO" id="GO:0005576">
    <property type="term" value="C:extracellular region"/>
    <property type="evidence" value="ECO:0007669"/>
    <property type="project" value="InterPro"/>
</dbReference>
<evidence type="ECO:0000313" key="9">
    <source>
        <dbReference type="EMBL" id="CAL6014806.1"/>
    </source>
</evidence>
<dbReference type="PANTHER" id="PTHR38481">
    <property type="entry name" value="HYALURONATE LYASE"/>
    <property type="match status" value="1"/>
</dbReference>
<feature type="domain" description="Polysaccharide lyase 8 N-terminal alpha-helical" evidence="7">
    <location>
        <begin position="53"/>
        <end position="272"/>
    </location>
</feature>
<keyword evidence="2" id="KW-0732">Signal</keyword>
<protein>
    <submittedName>
        <fullName evidence="8">Polysaccharide lyase 8 family protein</fullName>
    </submittedName>
    <submittedName>
        <fullName evidence="9">Polysaccharide_lyase 8 family protein</fullName>
    </submittedName>
</protein>
<dbReference type="SUPFAM" id="SSF48230">
    <property type="entry name" value="Chondroitin AC/alginate lyase"/>
    <property type="match status" value="1"/>
</dbReference>
<proteinExistence type="inferred from homology"/>
<dbReference type="InterPro" id="IPR038970">
    <property type="entry name" value="Lyase_8"/>
</dbReference>
<name>A0AA86U342_9EUKA</name>
<keyword evidence="3 8" id="KW-0456">Lyase</keyword>
<accession>A0AA86U342</accession>
<dbReference type="InterPro" id="IPR011071">
    <property type="entry name" value="Lyase_8-like_C"/>
</dbReference>
<dbReference type="Proteomes" id="UP001642409">
    <property type="component" value="Unassembled WGS sequence"/>
</dbReference>
<dbReference type="InterPro" id="IPR011013">
    <property type="entry name" value="Gal_mutarotase_sf_dom"/>
</dbReference>
<dbReference type="EMBL" id="CAXDID020000071">
    <property type="protein sequence ID" value="CAL6014806.1"/>
    <property type="molecule type" value="Genomic_DNA"/>
</dbReference>
<organism evidence="8">
    <name type="scientific">Hexamita inflata</name>
    <dbReference type="NCBI Taxonomy" id="28002"/>
    <lineage>
        <taxon>Eukaryota</taxon>
        <taxon>Metamonada</taxon>
        <taxon>Diplomonadida</taxon>
        <taxon>Hexamitidae</taxon>
        <taxon>Hexamitinae</taxon>
        <taxon>Hexamita</taxon>
    </lineage>
</organism>
<dbReference type="SUPFAM" id="SSF74650">
    <property type="entry name" value="Galactose mutarotase-like"/>
    <property type="match status" value="1"/>
</dbReference>
<sequence length="735" mass="83485">MSVLMRRENTLIIEPGSDISKIQIINFILLPNSKKHFEGPPLQLTPPLSGTGYQNQWQWQIAVPEILNNIVILIKDRISNNLLQKVVLSSRRFMPNASYLYNLYNPKATPSLSTGGNLVDTARICFLRGLISQNLIEADYSFHSLDHILDFVTTSDGFYKDYSFIQHRVIVASASYGYTLFNGLTGIILIINGSERYNYTQSSLQHIFKYIIEAEVPFIYKGQMMNMVNGRAICRKEQEYRNGGLFVGLMAILSDCTNDSVLQNQLKQAVKTQVLQAKPFVDFTYQDSQIANINIKNIMQNSNITLQPEFLHKRFSSMDRVVHRRENYAFAIAMHSNRVGDYESMDGENLHGWYTGDGMEYMYSNYQEQYTDFFPTVDPYLLQGTTELIVHRNDGEVDGAMNVQMSNATFVGGTDLNGTGVVGMEFYNYNYKLSGFRSWFMFEQSVLVIAQYNSSETYRSTFLNRQLEKLNQSVFIDGVEISKEIKAYNCSKLFVEGTGHNDSVGYIFLKKTEIYLKKEVRTGDWNQIGTYSGAAQKNYVTGYIEKTNGLQVQYVIVFGCNKQQFELINQAKYKIIQQNNSMHIVQYEESNITYIMANIFNLSQGQHIKIQNFSVYSNCSILIRVSDQIQLSISDPTQKQSFLNYSYNNQLNEVNVSLAAGASFIYNFVAPSKQKNQCGVGCIVGIALGVVLTLIGITSLTIFKLKKNHNSKFISKSKDIKNSTILKAGTTNILI</sequence>
<evidence type="ECO:0000313" key="8">
    <source>
        <dbReference type="EMBL" id="CAI9938036.1"/>
    </source>
</evidence>
<dbReference type="Pfam" id="PF02278">
    <property type="entry name" value="Lyase_8"/>
    <property type="match status" value="1"/>
</dbReference>
<comment type="caution">
    <text evidence="8">The sequence shown here is derived from an EMBL/GenBank/DDBJ whole genome shotgun (WGS) entry which is preliminary data.</text>
</comment>
<dbReference type="InterPro" id="IPR014718">
    <property type="entry name" value="GH-type_carb-bd"/>
</dbReference>
<dbReference type="InterPro" id="IPR012970">
    <property type="entry name" value="Lyase_8_alpha_N"/>
</dbReference>
<dbReference type="Pfam" id="PF02884">
    <property type="entry name" value="Lyase_8_C"/>
    <property type="match status" value="1"/>
</dbReference>
<dbReference type="GO" id="GO:0030246">
    <property type="term" value="F:carbohydrate binding"/>
    <property type="evidence" value="ECO:0007669"/>
    <property type="project" value="InterPro"/>
</dbReference>
<dbReference type="SUPFAM" id="SSF49863">
    <property type="entry name" value="Hyaluronate lyase-like, C-terminal domain"/>
    <property type="match status" value="1"/>
</dbReference>
<evidence type="ECO:0000256" key="2">
    <source>
        <dbReference type="ARBA" id="ARBA00022729"/>
    </source>
</evidence>
<dbReference type="InterPro" id="IPR003159">
    <property type="entry name" value="Lyase_8_central_dom"/>
</dbReference>
<dbReference type="AlphaFoldDB" id="A0AA86U342"/>
<keyword evidence="10" id="KW-1185">Reference proteome</keyword>
<evidence type="ECO:0000256" key="4">
    <source>
        <dbReference type="SAM" id="Phobius"/>
    </source>
</evidence>
<evidence type="ECO:0000256" key="3">
    <source>
        <dbReference type="ARBA" id="ARBA00023239"/>
    </source>
</evidence>
<dbReference type="EMBL" id="CATOUU010000653">
    <property type="protein sequence ID" value="CAI9938036.1"/>
    <property type="molecule type" value="Genomic_DNA"/>
</dbReference>
<dbReference type="Gene3D" id="2.60.220.10">
    <property type="entry name" value="Polysaccharide lyase family 8-like, C-terminal"/>
    <property type="match status" value="1"/>
</dbReference>
<keyword evidence="4" id="KW-0812">Transmembrane</keyword>
<keyword evidence="4" id="KW-0472">Membrane</keyword>
<reference evidence="9 10" key="2">
    <citation type="submission" date="2024-07" db="EMBL/GenBank/DDBJ databases">
        <authorList>
            <person name="Akdeniz Z."/>
        </authorList>
    </citation>
    <scope>NUCLEOTIDE SEQUENCE [LARGE SCALE GENOMIC DNA]</scope>
</reference>
<feature type="transmembrane region" description="Helical" evidence="4">
    <location>
        <begin position="683"/>
        <end position="703"/>
    </location>
</feature>